<dbReference type="Pfam" id="PF00136">
    <property type="entry name" value="DNA_pol_B"/>
    <property type="match status" value="2"/>
</dbReference>
<dbReference type="GO" id="GO:0003677">
    <property type="term" value="F:DNA binding"/>
    <property type="evidence" value="ECO:0007669"/>
    <property type="project" value="UniProtKB-KW"/>
</dbReference>
<dbReference type="SMART" id="SM00486">
    <property type="entry name" value="POLBc"/>
    <property type="match status" value="1"/>
</dbReference>
<dbReference type="InterPro" id="IPR004042">
    <property type="entry name" value="Intein_endonuc_central"/>
</dbReference>
<evidence type="ECO:0000256" key="7">
    <source>
        <dbReference type="ARBA" id="ARBA00022932"/>
    </source>
</evidence>
<dbReference type="NCBIfam" id="TIGR01443">
    <property type="entry name" value="intein_Cterm"/>
    <property type="match status" value="1"/>
</dbReference>
<dbReference type="SMART" id="SM00305">
    <property type="entry name" value="HintC"/>
    <property type="match status" value="1"/>
</dbReference>
<evidence type="ECO:0000256" key="3">
    <source>
        <dbReference type="ARBA" id="ARBA00015749"/>
    </source>
</evidence>
<dbReference type="InterPro" id="IPR042087">
    <property type="entry name" value="DNA_pol_B_thumb"/>
</dbReference>
<dbReference type="Gene3D" id="2.170.16.10">
    <property type="entry name" value="Hedgehog/Intein (Hint) domain"/>
    <property type="match status" value="1"/>
</dbReference>
<dbReference type="Pfam" id="PF03104">
    <property type="entry name" value="DNA_pol_B_exo1"/>
    <property type="match status" value="2"/>
</dbReference>
<dbReference type="GO" id="GO:0006287">
    <property type="term" value="P:base-excision repair, gap-filling"/>
    <property type="evidence" value="ECO:0007669"/>
    <property type="project" value="TreeGrafter"/>
</dbReference>
<feature type="compositionally biased region" description="Acidic residues" evidence="11">
    <location>
        <begin position="418"/>
        <end position="437"/>
    </location>
</feature>
<evidence type="ECO:0000256" key="6">
    <source>
        <dbReference type="ARBA" id="ARBA00022813"/>
    </source>
</evidence>
<dbReference type="InterPro" id="IPR006134">
    <property type="entry name" value="DNA-dir_DNA_pol_B_multi_dom"/>
</dbReference>
<dbReference type="GO" id="GO:0043625">
    <property type="term" value="C:delta DNA polymerase complex"/>
    <property type="evidence" value="ECO:0007669"/>
    <property type="project" value="TreeGrafter"/>
</dbReference>
<dbReference type="SUPFAM" id="SSF53098">
    <property type="entry name" value="Ribonuclease H-like"/>
    <property type="match status" value="1"/>
</dbReference>
<dbReference type="EC" id="2.7.7.7" evidence="2"/>
<keyword evidence="5" id="KW-0548">Nucleotidyltransferase</keyword>
<dbReference type="EMBL" id="MN738968">
    <property type="protein sequence ID" value="QHT33553.1"/>
    <property type="molecule type" value="Genomic_DNA"/>
</dbReference>
<dbReference type="Gene3D" id="3.30.420.10">
    <property type="entry name" value="Ribonuclease H-like superfamily/Ribonuclease H"/>
    <property type="match status" value="2"/>
</dbReference>
<dbReference type="GO" id="GO:0016539">
    <property type="term" value="P:intein-mediated protein splicing"/>
    <property type="evidence" value="ECO:0007669"/>
    <property type="project" value="InterPro"/>
</dbReference>
<evidence type="ECO:0000256" key="10">
    <source>
        <dbReference type="ARBA" id="ARBA00049244"/>
    </source>
</evidence>
<dbReference type="InterPro" id="IPR006133">
    <property type="entry name" value="DNA-dir_DNA_pol_B_exonuc"/>
</dbReference>
<dbReference type="GO" id="GO:0008296">
    <property type="term" value="F:3'-5'-DNA exonuclease activity"/>
    <property type="evidence" value="ECO:0007669"/>
    <property type="project" value="TreeGrafter"/>
</dbReference>
<dbReference type="SUPFAM" id="SSF55608">
    <property type="entry name" value="Homing endonucleases"/>
    <property type="match status" value="1"/>
</dbReference>
<evidence type="ECO:0000256" key="11">
    <source>
        <dbReference type="SAM" id="MobiDB-lite"/>
    </source>
</evidence>
<keyword evidence="4" id="KW-0808">Transferase</keyword>
<dbReference type="InterPro" id="IPR003586">
    <property type="entry name" value="Hint_dom_C"/>
</dbReference>
<dbReference type="InterPro" id="IPR006172">
    <property type="entry name" value="DNA-dir_DNA_pol_B"/>
</dbReference>
<keyword evidence="9" id="KW-0238">DNA-binding</keyword>
<feature type="region of interest" description="Disordered" evidence="11">
    <location>
        <begin position="381"/>
        <end position="438"/>
    </location>
</feature>
<evidence type="ECO:0000313" key="13">
    <source>
        <dbReference type="EMBL" id="QHT33553.1"/>
    </source>
</evidence>
<dbReference type="PANTHER" id="PTHR10322">
    <property type="entry name" value="DNA POLYMERASE CATALYTIC SUBUNIT"/>
    <property type="match status" value="1"/>
</dbReference>
<evidence type="ECO:0000256" key="1">
    <source>
        <dbReference type="ARBA" id="ARBA00005755"/>
    </source>
</evidence>
<dbReference type="InterPro" id="IPR036844">
    <property type="entry name" value="Hint_dom_sf"/>
</dbReference>
<dbReference type="InterPro" id="IPR023211">
    <property type="entry name" value="DNA_pol_palm_dom_sf"/>
</dbReference>
<keyword evidence="7" id="KW-0239">DNA-directed DNA polymerase</keyword>
<keyword evidence="8" id="KW-0651">Protein splicing</keyword>
<dbReference type="InterPro" id="IPR030934">
    <property type="entry name" value="Intein_C"/>
</dbReference>
<organism evidence="13">
    <name type="scientific">viral metagenome</name>
    <dbReference type="NCBI Taxonomy" id="1070528"/>
    <lineage>
        <taxon>unclassified sequences</taxon>
        <taxon>metagenomes</taxon>
        <taxon>organismal metagenomes</taxon>
    </lineage>
</organism>
<dbReference type="PANTHER" id="PTHR10322:SF23">
    <property type="entry name" value="DNA POLYMERASE DELTA CATALYTIC SUBUNIT"/>
    <property type="match status" value="1"/>
</dbReference>
<proteinExistence type="inferred from homology"/>
<accession>A0A6C0EYH4</accession>
<dbReference type="Gene3D" id="1.10.132.60">
    <property type="entry name" value="DNA polymerase family B, C-terminal domain"/>
    <property type="match status" value="1"/>
</dbReference>
<dbReference type="InterPro" id="IPR027434">
    <property type="entry name" value="Homing_endonucl"/>
</dbReference>
<feature type="region of interest" description="Disordered" evidence="11">
    <location>
        <begin position="35"/>
        <end position="57"/>
    </location>
</feature>
<dbReference type="Gene3D" id="3.10.28.10">
    <property type="entry name" value="Homing endonucleases"/>
    <property type="match status" value="1"/>
</dbReference>
<evidence type="ECO:0000256" key="4">
    <source>
        <dbReference type="ARBA" id="ARBA00022679"/>
    </source>
</evidence>
<dbReference type="SUPFAM" id="SSF51294">
    <property type="entry name" value="Hedgehog/intein (Hint) domain"/>
    <property type="match status" value="1"/>
</dbReference>
<dbReference type="GO" id="GO:0003887">
    <property type="term" value="F:DNA-directed DNA polymerase activity"/>
    <property type="evidence" value="ECO:0007669"/>
    <property type="project" value="UniProtKB-KW"/>
</dbReference>
<dbReference type="SUPFAM" id="SSF56672">
    <property type="entry name" value="DNA/RNA polymerases"/>
    <property type="match status" value="1"/>
</dbReference>
<evidence type="ECO:0000256" key="8">
    <source>
        <dbReference type="ARBA" id="ARBA00023000"/>
    </source>
</evidence>
<dbReference type="Gene3D" id="1.10.287.690">
    <property type="entry name" value="Helix hairpin bin"/>
    <property type="match status" value="1"/>
</dbReference>
<name>A0A6C0EYH4_9ZZZZ</name>
<dbReference type="GO" id="GO:0004519">
    <property type="term" value="F:endonuclease activity"/>
    <property type="evidence" value="ECO:0007669"/>
    <property type="project" value="InterPro"/>
</dbReference>
<sequence length="1739" mass="198303">MPTKQSEETQKLSQPKIPIYDTSFRLLDFNIFDEKREQEGEEDNDNEDDARDSGEKKYKKDEKFTTIQMFGLNEKGETCAIFVRDYQPFFYIKVGDEWTIPQKAAFISHLKEKVGKFYENSILDVDSKLIRRKKLYGFDGGKEHKFILIKFKNVATMNKVKNMWFKFGKDGKQLLRRDGYPYFNTKTEIYESNIPPLLRFFHIHDISPSGWIGFQAKNVKRAHNGLKTTTCNYEYELASADIVPLNNKETIVPYKICSFDIEASSSHGDFPIPIKTYKKLAMNIVDVCDAICRNAGATTSEDAATYITPALLKQLVYTAFGYGNPQHPDIDRIYTKIKVSEQRLATLFDVWVSFHIPDIKANDALKDINTIEKMFEKIAESNKAHDEDDADADADVEDADADADADDANEQDNHMEEEYMDVDIDEDMDQTGNDDEEDKKTTSLLMAYAGITSTNKTKTTGKTTKTAKPTKLTLAPATPIQKETVVHLLTSRADKIDRETKINKLNISLQEIFPQVEGDKVTFIGSTFLTYGEKRPYLNHCVVIDTCNHLKDEVANSEIQTCKTERELLLAWTDIIQRENPDIIIGYNICGFDFEFMFRRSLENSCENEFLKLSRNKGEFCGTRDYNTGKIGIKESSIVIASGQHDLHYIEMKGRLQIDLYNYFRRDFNLTSYKLDYCAGYFIGDGVKKMEHLPSGNTKVNSANLMGLENGNYIHFEESSHSTDTYKDGAKFKVTNVNLVDKTFEIEGHEMPDMTKSVRWGLAKDDVTPQDIFRMTNEGPAERAIIAKYCIQDCNLVHHLMNKIDVMTGYIEMAKICSVPISFLVLRGQSIKLTSFIAKKCREKRTLMPVIERSFGNESYEGAICLPPKCNLYLDNPVACLDYSSLYPSSMISENLSQDSKVWTKEFDLAGQLVRETGVKDPSGNYIYDNMPGYEYVDVTYDTYKWVANQRGRAIKTLNGTKICRFAQPKDGVKAIMPTVLEELLAARKATRKMAEATEDPFMANILDKRQLGYKVTANSLYGQCGAKTSTFYDVDIAASTTATGRKLLTYGKRIVEEVYGDAKIESKKFGFVNTKAEYIYGDSVANYTPIYIRSNAGQLNIIKIDELAQLYGDKNGWVYSKQEGKEGKEYCEMIPSMNIETWSDKGWTKLNRIIRHRLAPHKKMIRVLTHTGLVDVTDDHSLVDINGNEISPKDVKYGTSLLHNNLPINSSYCKSGITVEEAQVMGFFFGDGSCGMYNCPSGKKKSWALNNASMDIINKYVTLCSISYPNFKWKYLNTIDSSGVYKIVPSTDTYGDIARFVEKYRKLMYNNKAKVIPHEILFNTEEIRMAFWNGMYDADGDKDANGYIRIDQKNQISAANICWLAQSLGWKTSLNTRSDKENIYRVTMTKLLQRKPATEVKKIHEISYPDGEYVYDLTTENHHFAAGIGNIIVHNTDSVFFTFNLATSDGIPIRGKDALEITIEFAKEVGNLATKFLKSPHAWVYEKTLMPFCLLSKKRYIGMLYEDKPEKPKRKSMGIVLKRRDNAPIVKDIYGGVIDILMKEQNVETAIKFLKASLQNLVDEKVSMDKLIISKSLRSGYKNPAQIAHKVLADRMGKRDPGNKPSIGDRIPFVYIQNPDKKALQGERIEHPDYILANKIKPNYAFYITNQIMKPIQQVFALVLENIPSYKRQVPGLKRTIDGWVDKLKDETNDEKIRKKIADIRNKEVKKILFDEYLIEIDNSTKGNQNIMSFFKKV</sequence>
<evidence type="ECO:0000256" key="9">
    <source>
        <dbReference type="ARBA" id="ARBA00023125"/>
    </source>
</evidence>
<dbReference type="PRINTS" id="PR00379">
    <property type="entry name" value="INTEIN"/>
</dbReference>
<dbReference type="PROSITE" id="PS50818">
    <property type="entry name" value="INTEIN_C_TER"/>
    <property type="match status" value="1"/>
</dbReference>
<protein>
    <recommendedName>
        <fullName evidence="3">DNA polymerase</fullName>
        <ecNumber evidence="2">2.7.7.7</ecNumber>
    </recommendedName>
</protein>
<comment type="catalytic activity">
    <reaction evidence="10">
        <text>DNA(n) + a 2'-deoxyribonucleoside 5'-triphosphate = DNA(n+1) + diphosphate</text>
        <dbReference type="Rhea" id="RHEA:22508"/>
        <dbReference type="Rhea" id="RHEA-COMP:17339"/>
        <dbReference type="Rhea" id="RHEA-COMP:17340"/>
        <dbReference type="ChEBI" id="CHEBI:33019"/>
        <dbReference type="ChEBI" id="CHEBI:61560"/>
        <dbReference type="ChEBI" id="CHEBI:173112"/>
        <dbReference type="EC" id="2.7.7.7"/>
    </reaction>
</comment>
<feature type="compositionally biased region" description="Acidic residues" evidence="11">
    <location>
        <begin position="387"/>
        <end position="410"/>
    </location>
</feature>
<dbReference type="Gene3D" id="3.30.342.10">
    <property type="entry name" value="DNA Polymerase, chain B, domain 1"/>
    <property type="match status" value="1"/>
</dbReference>
<evidence type="ECO:0000256" key="2">
    <source>
        <dbReference type="ARBA" id="ARBA00012417"/>
    </source>
</evidence>
<dbReference type="GO" id="GO:0000166">
    <property type="term" value="F:nucleotide binding"/>
    <property type="evidence" value="ECO:0007669"/>
    <property type="project" value="InterPro"/>
</dbReference>
<evidence type="ECO:0000259" key="12">
    <source>
        <dbReference type="PROSITE" id="PS50819"/>
    </source>
</evidence>
<dbReference type="GO" id="GO:0006297">
    <property type="term" value="P:nucleotide-excision repair, DNA gap filling"/>
    <property type="evidence" value="ECO:0007669"/>
    <property type="project" value="TreeGrafter"/>
</dbReference>
<feature type="compositionally biased region" description="Acidic residues" evidence="11">
    <location>
        <begin position="39"/>
        <end position="50"/>
    </location>
</feature>
<dbReference type="GO" id="GO:0045004">
    <property type="term" value="P:DNA replication proofreading"/>
    <property type="evidence" value="ECO:0007669"/>
    <property type="project" value="TreeGrafter"/>
</dbReference>
<dbReference type="PROSITE" id="PS50819">
    <property type="entry name" value="INTEIN_ENDONUCLEASE"/>
    <property type="match status" value="1"/>
</dbReference>
<dbReference type="InterPro" id="IPR012337">
    <property type="entry name" value="RNaseH-like_sf"/>
</dbReference>
<dbReference type="InterPro" id="IPR043502">
    <property type="entry name" value="DNA/RNA_pol_sf"/>
</dbReference>
<feature type="domain" description="DOD-type homing endonuclease" evidence="12">
    <location>
        <begin position="1225"/>
        <end position="1371"/>
    </location>
</feature>
<comment type="similarity">
    <text evidence="1">Belongs to the DNA polymerase type-B family.</text>
</comment>
<dbReference type="InterPro" id="IPR006142">
    <property type="entry name" value="INTEIN"/>
</dbReference>
<dbReference type="InterPro" id="IPR050240">
    <property type="entry name" value="DNA_pol_type-B"/>
</dbReference>
<dbReference type="Gene3D" id="3.90.1600.10">
    <property type="entry name" value="Palm domain of DNA polymerase"/>
    <property type="match status" value="2"/>
</dbReference>
<dbReference type="InterPro" id="IPR036397">
    <property type="entry name" value="RNaseH_sf"/>
</dbReference>
<evidence type="ECO:0000256" key="5">
    <source>
        <dbReference type="ARBA" id="ARBA00022695"/>
    </source>
</evidence>
<keyword evidence="6" id="KW-0068">Autocatalytic cleavage</keyword>
<reference evidence="13" key="1">
    <citation type="journal article" date="2020" name="Nature">
        <title>Giant virus diversity and host interactions through global metagenomics.</title>
        <authorList>
            <person name="Schulz F."/>
            <person name="Roux S."/>
            <person name="Paez-Espino D."/>
            <person name="Jungbluth S."/>
            <person name="Walsh D.A."/>
            <person name="Denef V.J."/>
            <person name="McMahon K.D."/>
            <person name="Konstantinidis K.T."/>
            <person name="Eloe-Fadrosh E.A."/>
            <person name="Kyrpides N.C."/>
            <person name="Woyke T."/>
        </authorList>
    </citation>
    <scope>NUCLEOTIDE SEQUENCE</scope>
    <source>
        <strain evidence="13">GVMAG-M-3300009161-36</strain>
    </source>
</reference>